<dbReference type="eggNOG" id="ENOG502S0C8">
    <property type="taxonomic scope" value="Eukaryota"/>
</dbReference>
<gene>
    <name evidence="2" type="ORF">X797_012088</name>
</gene>
<dbReference type="InterPro" id="IPR053175">
    <property type="entry name" value="DHMBA_Reg_Transcription_Factor"/>
</dbReference>
<accession>A0A014MUM8</accession>
<dbReference type="HOGENOM" id="CLU_043179_0_0_1"/>
<protein>
    <submittedName>
        <fullName evidence="2">Uncharacterized protein</fullName>
    </submittedName>
</protein>
<sequence>MIYVDNPLEGRTWCRKPNKRCDESELPCKGRIRSNKGDQCKLPNDPTSSHASLELSTPRHRRKTNPDSPEGGSATELMDNTSTSASIRAVNDQFLFQMAKKTIYFKSLLGTCIMASLAVRQDNNQVLYRPRARVTYEMAKLATETTLKVPEVAKQDATLASILLLDLANRILPRKMDFYSHISVAVDFVKNCQSLNTSPSGQLMFLAIRTQMIMQSLSASTPPDNDEVWWPKHTIGDKNASECHKLCMEVAALAAETYRLLKDEESVRAIGKLVRKCLDLDQKCSLWPEDLPRHLQYHRLYWHHPSSSVDYNTAEVYSGHILLYSDRWVATIWNMMRCARIVLNLSISRCLMYSSSGGQACESIASTMTGLVDDIIATVPYQLRCVGSLVGDGSLMGQWGTSVIWPLAMIVSLACVKKEQRIWIRARLKHISSRLGIGLAQLILDREQAQDLGCLLPWLEPPCSLHQVPVSGLIISNQLPRLEALLQAPGAPC</sequence>
<dbReference type="PANTHER" id="PTHR38791:SF13">
    <property type="entry name" value="ZN(2)-C6 FUNGAL-TYPE DOMAIN-CONTAINING PROTEIN"/>
    <property type="match status" value="1"/>
</dbReference>
<name>A0A014MUM8_9HYPO</name>
<feature type="region of interest" description="Disordered" evidence="1">
    <location>
        <begin position="21"/>
        <end position="78"/>
    </location>
</feature>
<reference evidence="2 3" key="1">
    <citation type="submission" date="2014-02" db="EMBL/GenBank/DDBJ databases">
        <title>The genome sequence of the entomopathogenic fungus Metarhizium robertsii ARSEF 2575.</title>
        <authorList>
            <person name="Giuliano Garisto Donzelli B."/>
            <person name="Roe B.A."/>
            <person name="Macmil S.L."/>
            <person name="Krasnoff S.B."/>
            <person name="Gibson D.M."/>
        </authorList>
    </citation>
    <scope>NUCLEOTIDE SEQUENCE [LARGE SCALE GENOMIC DNA]</scope>
    <source>
        <strain evidence="2 3">ARSEF 2575</strain>
    </source>
</reference>
<dbReference type="AlphaFoldDB" id="A0A014MUM8"/>
<evidence type="ECO:0000256" key="1">
    <source>
        <dbReference type="SAM" id="MobiDB-lite"/>
    </source>
</evidence>
<evidence type="ECO:0000313" key="2">
    <source>
        <dbReference type="EMBL" id="EXU94835.1"/>
    </source>
</evidence>
<dbReference type="PANTHER" id="PTHR38791">
    <property type="entry name" value="ZN(II)2CYS6 TRANSCRIPTION FACTOR (EUROFUNG)-RELATED-RELATED"/>
    <property type="match status" value="1"/>
</dbReference>
<dbReference type="EMBL" id="JELW01000141">
    <property type="protein sequence ID" value="EXU94835.1"/>
    <property type="molecule type" value="Genomic_DNA"/>
</dbReference>
<comment type="caution">
    <text evidence="2">The sequence shown here is derived from an EMBL/GenBank/DDBJ whole genome shotgun (WGS) entry which is preliminary data.</text>
</comment>
<feature type="compositionally biased region" description="Polar residues" evidence="1">
    <location>
        <begin position="45"/>
        <end position="55"/>
    </location>
</feature>
<proteinExistence type="predicted"/>
<organism evidence="2 3">
    <name type="scientific">Metarhizium robertsii</name>
    <dbReference type="NCBI Taxonomy" id="568076"/>
    <lineage>
        <taxon>Eukaryota</taxon>
        <taxon>Fungi</taxon>
        <taxon>Dikarya</taxon>
        <taxon>Ascomycota</taxon>
        <taxon>Pezizomycotina</taxon>
        <taxon>Sordariomycetes</taxon>
        <taxon>Hypocreomycetidae</taxon>
        <taxon>Hypocreales</taxon>
        <taxon>Clavicipitaceae</taxon>
        <taxon>Metarhizium</taxon>
    </lineage>
</organism>
<dbReference type="Proteomes" id="UP000030151">
    <property type="component" value="Unassembled WGS sequence"/>
</dbReference>
<evidence type="ECO:0000313" key="3">
    <source>
        <dbReference type="Proteomes" id="UP000030151"/>
    </source>
</evidence>